<dbReference type="CDD" id="cd00268">
    <property type="entry name" value="DEADc"/>
    <property type="match status" value="1"/>
</dbReference>
<dbReference type="PROSITE" id="PS51194">
    <property type="entry name" value="HELICASE_CTER"/>
    <property type="match status" value="1"/>
</dbReference>
<evidence type="ECO:0000256" key="7">
    <source>
        <dbReference type="ARBA" id="ARBA00023016"/>
    </source>
</evidence>
<name>A0ABS9K973_9BACT</name>
<dbReference type="RefSeq" id="WP_237852222.1">
    <property type="nucleotide sequence ID" value="NZ_JAKLWS010000002.1"/>
</dbReference>
<evidence type="ECO:0000313" key="13">
    <source>
        <dbReference type="EMBL" id="MCG2587378.1"/>
    </source>
</evidence>
<sequence>MKNDSFSKLGIQPEILKAINEMGFEAPTTIQEKCIPAILSGADVVGQAQTGTGKTAAFAIPAIQMANTGSKIPTVLILTPTRELAIQVTGELIKLARFTDGVYTVPVYGGQPINRQFKALKKGAQIVVGTPGRIIDHLKRGTLKLNNLKFVVLDEADEMLNMGFREDLEKILSYSSEKSQTVMFSATVPKAIRQIMNKWMHQPKMVKVEGKAETASGIEQYVMEVRDSVRTEAVTRVMDMGNFNLALIFCNTKRLCDSLVQDLQARGYSSDALHGDMRQQVRDKVMNKFRTGQIDMLVATDVAARGLDVENVDVVFNYDIPQDPEYYVHRIGRTGRMGRTGIAITFASGNKRKRIRYIEKMIRTQLLPLPMPSTHEVKQSQIGNHLDEVIETLQAGGLRSYIERLESIAEGEFTPIEIAAALFKMKVNKN</sequence>
<evidence type="ECO:0000256" key="5">
    <source>
        <dbReference type="ARBA" id="ARBA00022806"/>
    </source>
</evidence>
<proteinExistence type="inferred from homology"/>
<dbReference type="InterPro" id="IPR001650">
    <property type="entry name" value="Helicase_C-like"/>
</dbReference>
<evidence type="ECO:0000259" key="10">
    <source>
        <dbReference type="PROSITE" id="PS51192"/>
    </source>
</evidence>
<evidence type="ECO:0000256" key="9">
    <source>
        <dbReference type="RuleBase" id="RU000492"/>
    </source>
</evidence>
<dbReference type="PROSITE" id="PS51195">
    <property type="entry name" value="Q_MOTIF"/>
    <property type="match status" value="1"/>
</dbReference>
<dbReference type="InterPro" id="IPR011545">
    <property type="entry name" value="DEAD/DEAH_box_helicase_dom"/>
</dbReference>
<feature type="domain" description="Helicase C-terminal" evidence="11">
    <location>
        <begin position="217"/>
        <end position="377"/>
    </location>
</feature>
<dbReference type="SMART" id="SM00490">
    <property type="entry name" value="HELICc"/>
    <property type="match status" value="1"/>
</dbReference>
<reference evidence="13" key="1">
    <citation type="submission" date="2022-01" db="EMBL/GenBank/DDBJ databases">
        <authorList>
            <person name="Wang Y."/>
        </authorList>
    </citation>
    <scope>NUCLEOTIDE SEQUENCE</scope>
    <source>
        <strain evidence="13">WB101</strain>
    </source>
</reference>
<reference evidence="13" key="2">
    <citation type="submission" date="2024-05" db="EMBL/GenBank/DDBJ databases">
        <title>Rhodohalobacter halophilus gen. nov., sp. nov., a moderately halophilic member of the family Balneolaceae.</title>
        <authorList>
            <person name="Xia J."/>
        </authorList>
    </citation>
    <scope>NUCLEOTIDE SEQUENCE</scope>
    <source>
        <strain evidence="13">WB101</strain>
    </source>
</reference>
<dbReference type="InterPro" id="IPR050547">
    <property type="entry name" value="DEAD_box_RNA_helicases"/>
</dbReference>
<dbReference type="PANTHER" id="PTHR47963:SF8">
    <property type="entry name" value="ATP-DEPENDENT RNA HELICASE DEAD"/>
    <property type="match status" value="1"/>
</dbReference>
<dbReference type="Gene3D" id="3.40.50.300">
    <property type="entry name" value="P-loop containing nucleotide triphosphate hydrolases"/>
    <property type="match status" value="2"/>
</dbReference>
<dbReference type="Pfam" id="PF00271">
    <property type="entry name" value="Helicase_C"/>
    <property type="match status" value="1"/>
</dbReference>
<comment type="similarity">
    <text evidence="9">Belongs to the DEAD box helicase family.</text>
</comment>
<evidence type="ECO:0000259" key="12">
    <source>
        <dbReference type="PROSITE" id="PS51195"/>
    </source>
</evidence>
<evidence type="ECO:0000256" key="4">
    <source>
        <dbReference type="ARBA" id="ARBA00022801"/>
    </source>
</evidence>
<dbReference type="EMBL" id="JAKLWS010000002">
    <property type="protein sequence ID" value="MCG2587378.1"/>
    <property type="molecule type" value="Genomic_DNA"/>
</dbReference>
<evidence type="ECO:0000256" key="6">
    <source>
        <dbReference type="ARBA" id="ARBA00022840"/>
    </source>
</evidence>
<keyword evidence="2" id="KW-0963">Cytoplasm</keyword>
<evidence type="ECO:0000256" key="8">
    <source>
        <dbReference type="PROSITE-ProRule" id="PRU00552"/>
    </source>
</evidence>
<keyword evidence="6 9" id="KW-0067">ATP-binding</keyword>
<keyword evidence="7" id="KW-0346">Stress response</keyword>
<dbReference type="EC" id="3.6.4.13" evidence="1"/>
<dbReference type="Pfam" id="PF25399">
    <property type="entry name" value="DeaD_dimer"/>
    <property type="match status" value="1"/>
</dbReference>
<keyword evidence="14" id="KW-1185">Reference proteome</keyword>
<dbReference type="PANTHER" id="PTHR47963">
    <property type="entry name" value="DEAD-BOX ATP-DEPENDENT RNA HELICASE 47, MITOCHONDRIAL"/>
    <property type="match status" value="1"/>
</dbReference>
<evidence type="ECO:0000313" key="14">
    <source>
        <dbReference type="Proteomes" id="UP001165366"/>
    </source>
</evidence>
<dbReference type="InterPro" id="IPR014014">
    <property type="entry name" value="RNA_helicase_DEAD_Q_motif"/>
</dbReference>
<dbReference type="InterPro" id="IPR027417">
    <property type="entry name" value="P-loop_NTPase"/>
</dbReference>
<evidence type="ECO:0000256" key="1">
    <source>
        <dbReference type="ARBA" id="ARBA00012552"/>
    </source>
</evidence>
<dbReference type="Pfam" id="PF00270">
    <property type="entry name" value="DEAD"/>
    <property type="match status" value="1"/>
</dbReference>
<dbReference type="InterPro" id="IPR057325">
    <property type="entry name" value="DeaD_dimer"/>
</dbReference>
<dbReference type="PROSITE" id="PS00039">
    <property type="entry name" value="DEAD_ATP_HELICASE"/>
    <property type="match status" value="1"/>
</dbReference>
<feature type="short sequence motif" description="Q motif" evidence="8">
    <location>
        <begin position="4"/>
        <end position="32"/>
    </location>
</feature>
<dbReference type="InterPro" id="IPR044742">
    <property type="entry name" value="DEAD/DEAH_RhlB"/>
</dbReference>
<keyword evidence="4 9" id="KW-0378">Hydrolase</keyword>
<organism evidence="13 14">
    <name type="scientific">Rhodohalobacter sulfatireducens</name>
    <dbReference type="NCBI Taxonomy" id="2911366"/>
    <lineage>
        <taxon>Bacteria</taxon>
        <taxon>Pseudomonadati</taxon>
        <taxon>Balneolota</taxon>
        <taxon>Balneolia</taxon>
        <taxon>Balneolales</taxon>
        <taxon>Balneolaceae</taxon>
        <taxon>Rhodohalobacter</taxon>
    </lineage>
</organism>
<feature type="domain" description="Helicase ATP-binding" evidence="10">
    <location>
        <begin position="35"/>
        <end position="206"/>
    </location>
</feature>
<evidence type="ECO:0000259" key="11">
    <source>
        <dbReference type="PROSITE" id="PS51194"/>
    </source>
</evidence>
<evidence type="ECO:0000256" key="2">
    <source>
        <dbReference type="ARBA" id="ARBA00022490"/>
    </source>
</evidence>
<dbReference type="InterPro" id="IPR014001">
    <property type="entry name" value="Helicase_ATP-bd"/>
</dbReference>
<accession>A0ABS9K973</accession>
<dbReference type="InterPro" id="IPR000629">
    <property type="entry name" value="RNA-helicase_DEAD-box_CS"/>
</dbReference>
<protein>
    <recommendedName>
        <fullName evidence="1">RNA helicase</fullName>
        <ecNumber evidence="1">3.6.4.13</ecNumber>
    </recommendedName>
</protein>
<dbReference type="Proteomes" id="UP001165366">
    <property type="component" value="Unassembled WGS sequence"/>
</dbReference>
<evidence type="ECO:0000256" key="3">
    <source>
        <dbReference type="ARBA" id="ARBA00022741"/>
    </source>
</evidence>
<dbReference type="CDD" id="cd18787">
    <property type="entry name" value="SF2_C_DEAD"/>
    <property type="match status" value="1"/>
</dbReference>
<dbReference type="GO" id="GO:0004386">
    <property type="term" value="F:helicase activity"/>
    <property type="evidence" value="ECO:0007669"/>
    <property type="project" value="UniProtKB-KW"/>
</dbReference>
<dbReference type="PROSITE" id="PS51192">
    <property type="entry name" value="HELICASE_ATP_BIND_1"/>
    <property type="match status" value="1"/>
</dbReference>
<keyword evidence="3 9" id="KW-0547">Nucleotide-binding</keyword>
<comment type="caution">
    <text evidence="13">The sequence shown here is derived from an EMBL/GenBank/DDBJ whole genome shotgun (WGS) entry which is preliminary data.</text>
</comment>
<dbReference type="SMART" id="SM00487">
    <property type="entry name" value="DEXDc"/>
    <property type="match status" value="1"/>
</dbReference>
<keyword evidence="5 9" id="KW-0347">Helicase</keyword>
<feature type="domain" description="DEAD-box RNA helicase Q" evidence="12">
    <location>
        <begin position="4"/>
        <end position="32"/>
    </location>
</feature>
<dbReference type="SUPFAM" id="SSF52540">
    <property type="entry name" value="P-loop containing nucleoside triphosphate hydrolases"/>
    <property type="match status" value="1"/>
</dbReference>
<gene>
    <name evidence="13" type="ORF">L6773_02290</name>
</gene>